<keyword evidence="5 8" id="KW-0547">Nucleotide-binding</keyword>
<dbReference type="InterPro" id="IPR012795">
    <property type="entry name" value="tRNA_Ile_lys_synt_N"/>
</dbReference>
<evidence type="ECO:0000256" key="4">
    <source>
        <dbReference type="ARBA" id="ARBA00022694"/>
    </source>
</evidence>
<comment type="function">
    <text evidence="8">Ligates lysine onto the cytidine present at position 34 of the AUA codon-specific tRNA(Ile) that contains the anticodon CAU, in an ATP-dependent manner. Cytidine is converted to lysidine, thus changing the amino acid specificity of the tRNA from methionine to isoleucine.</text>
</comment>
<dbReference type="SUPFAM" id="SSF52402">
    <property type="entry name" value="Adenine nucleotide alpha hydrolases-like"/>
    <property type="match status" value="1"/>
</dbReference>
<protein>
    <recommendedName>
        <fullName evidence="8">tRNA(Ile)-lysidine synthase</fullName>
        <ecNumber evidence="8">6.3.4.19</ecNumber>
    </recommendedName>
    <alternativeName>
        <fullName evidence="8">tRNA(Ile)-2-lysyl-cytidine synthase</fullName>
    </alternativeName>
    <alternativeName>
        <fullName evidence="8">tRNA(Ile)-lysidine synthetase</fullName>
    </alternativeName>
</protein>
<dbReference type="InterPro" id="IPR012094">
    <property type="entry name" value="tRNA_Ile_lys_synt"/>
</dbReference>
<evidence type="ECO:0000313" key="10">
    <source>
        <dbReference type="EMBL" id="QBQ63552.1"/>
    </source>
</evidence>
<keyword evidence="3 8" id="KW-0436">Ligase</keyword>
<dbReference type="PANTHER" id="PTHR43033">
    <property type="entry name" value="TRNA(ILE)-LYSIDINE SYNTHASE-RELATED"/>
    <property type="match status" value="1"/>
</dbReference>
<dbReference type="Gene3D" id="3.40.50.620">
    <property type="entry name" value="HUPs"/>
    <property type="match status" value="1"/>
</dbReference>
<evidence type="ECO:0000256" key="7">
    <source>
        <dbReference type="ARBA" id="ARBA00048539"/>
    </source>
</evidence>
<evidence type="ECO:0000256" key="5">
    <source>
        <dbReference type="ARBA" id="ARBA00022741"/>
    </source>
</evidence>
<proteinExistence type="inferred from homology"/>
<reference evidence="10 11" key="1">
    <citation type="submission" date="2019-03" db="EMBL/GenBank/DDBJ databases">
        <authorList>
            <person name="Che Y."/>
            <person name="Zhou L."/>
        </authorList>
    </citation>
    <scope>NUCLEOTIDE SEQUENCE [LARGE SCALE GENOMIC DNA]</scope>
    <source>
        <strain evidence="10 11">AIFJ1607</strain>
    </source>
</reference>
<feature type="binding site" evidence="8">
    <location>
        <begin position="24"/>
        <end position="29"/>
    </location>
    <ligand>
        <name>ATP</name>
        <dbReference type="ChEBI" id="CHEBI:30616"/>
    </ligand>
</feature>
<sequence>MYQQFQQQLAKHCPNQTAFFIGLSGGVDSVVLLHLFAQARQALSLKLRAIHIHHGLSPNADSWATFCEQLCEQWAIPLTVCKVQVQGQQGLEANARTARYQAIQQHIQLSEMLATAHHLDDQVETFFLALKRGSGIQGLGAMQAVSFWQNIAIFRPLLSFNKTDILAYAEQHQLEWIEDESNFNTDFDRNFLRQTALPLLNQRWQQFNQMVARSSQHCAEQQQLIEELLHPELASRLQNGGLDITGFEHFSLLKQQQLVRLWLAQAHLAMPSVAQLEQIIQHLILAKADKNPQVKLEQHLIRRYQQQIFITPIQAEIDDFELELPPQSEEIQLPASLGIVQRNGTEIIYKISGKSHRLLLPEALQQTPLRLTNRYPSKVQCYGKTHREEMKKIWQENCIPVWLRGRVPLIFYGEIFVEMIKR</sequence>
<dbReference type="GO" id="GO:0032267">
    <property type="term" value="F:tRNA(Ile)-lysidine synthase activity"/>
    <property type="evidence" value="ECO:0007669"/>
    <property type="project" value="UniProtKB-EC"/>
</dbReference>
<keyword evidence="11" id="KW-1185">Reference proteome</keyword>
<comment type="domain">
    <text evidence="8">The N-terminal region contains the highly conserved SGGXDS motif, predicted to be a P-loop motif involved in ATP binding.</text>
</comment>
<organism evidence="10 11">
    <name type="scientific">Actinobacillus indolicus</name>
    <dbReference type="NCBI Taxonomy" id="51049"/>
    <lineage>
        <taxon>Bacteria</taxon>
        <taxon>Pseudomonadati</taxon>
        <taxon>Pseudomonadota</taxon>
        <taxon>Gammaproteobacteria</taxon>
        <taxon>Pasteurellales</taxon>
        <taxon>Pasteurellaceae</taxon>
        <taxon>Actinobacillus</taxon>
    </lineage>
</organism>
<evidence type="ECO:0000256" key="8">
    <source>
        <dbReference type="HAMAP-Rule" id="MF_01161"/>
    </source>
</evidence>
<dbReference type="GO" id="GO:0005737">
    <property type="term" value="C:cytoplasm"/>
    <property type="evidence" value="ECO:0007669"/>
    <property type="project" value="UniProtKB-SubCell"/>
</dbReference>
<dbReference type="EC" id="6.3.4.19" evidence="8"/>
<dbReference type="EMBL" id="CP038145">
    <property type="protein sequence ID" value="QBQ63552.1"/>
    <property type="molecule type" value="Genomic_DNA"/>
</dbReference>
<dbReference type="PANTHER" id="PTHR43033:SF1">
    <property type="entry name" value="TRNA(ILE)-LYSIDINE SYNTHASE-RELATED"/>
    <property type="match status" value="1"/>
</dbReference>
<dbReference type="RefSeq" id="WP_162856459.1">
    <property type="nucleotide sequence ID" value="NZ_CP038145.1"/>
</dbReference>
<keyword evidence="2 8" id="KW-0963">Cytoplasm</keyword>
<dbReference type="SUPFAM" id="SSF56037">
    <property type="entry name" value="PheT/TilS domain"/>
    <property type="match status" value="1"/>
</dbReference>
<gene>
    <name evidence="8 10" type="primary">tilS</name>
    <name evidence="10" type="ORF">EXH44_04520</name>
</gene>
<dbReference type="InterPro" id="IPR014729">
    <property type="entry name" value="Rossmann-like_a/b/a_fold"/>
</dbReference>
<keyword evidence="4 8" id="KW-0819">tRNA processing</keyword>
<dbReference type="GO" id="GO:0005524">
    <property type="term" value="F:ATP binding"/>
    <property type="evidence" value="ECO:0007669"/>
    <property type="project" value="UniProtKB-UniRule"/>
</dbReference>
<dbReference type="KEGG" id="aio:EXH44_04520"/>
<dbReference type="GO" id="GO:0006400">
    <property type="term" value="P:tRNA modification"/>
    <property type="evidence" value="ECO:0007669"/>
    <property type="project" value="UniProtKB-UniRule"/>
</dbReference>
<dbReference type="NCBIfam" id="TIGR02432">
    <property type="entry name" value="lysidine_TilS_N"/>
    <property type="match status" value="1"/>
</dbReference>
<evidence type="ECO:0000259" key="9">
    <source>
        <dbReference type="SMART" id="SM00977"/>
    </source>
</evidence>
<dbReference type="HAMAP" id="MF_01161">
    <property type="entry name" value="tRNA_Ile_lys_synt"/>
    <property type="match status" value="1"/>
</dbReference>
<evidence type="ECO:0000256" key="3">
    <source>
        <dbReference type="ARBA" id="ARBA00022598"/>
    </source>
</evidence>
<dbReference type="NCBIfam" id="TIGR02433">
    <property type="entry name" value="lysidine_TilS_C"/>
    <property type="match status" value="1"/>
</dbReference>
<keyword evidence="6 8" id="KW-0067">ATP-binding</keyword>
<evidence type="ECO:0000313" key="11">
    <source>
        <dbReference type="Proteomes" id="UP000294444"/>
    </source>
</evidence>
<dbReference type="Proteomes" id="UP000294444">
    <property type="component" value="Chromosome"/>
</dbReference>
<dbReference type="Gene3D" id="1.20.59.20">
    <property type="match status" value="1"/>
</dbReference>
<dbReference type="SMART" id="SM00977">
    <property type="entry name" value="TilS_C"/>
    <property type="match status" value="1"/>
</dbReference>
<dbReference type="Pfam" id="PF11734">
    <property type="entry name" value="TilS_C"/>
    <property type="match status" value="1"/>
</dbReference>
<dbReference type="Pfam" id="PF01171">
    <property type="entry name" value="ATP_bind_3"/>
    <property type="match status" value="1"/>
</dbReference>
<feature type="domain" description="Lysidine-tRNA(Ile) synthetase C-terminal" evidence="9">
    <location>
        <begin position="369"/>
        <end position="420"/>
    </location>
</feature>
<name>A0A4P7CIW0_9PAST</name>
<accession>A0A4P7CIW0</accession>
<dbReference type="InterPro" id="IPR015262">
    <property type="entry name" value="tRNA_Ile_lys_synt_subst-bd"/>
</dbReference>
<dbReference type="AlphaFoldDB" id="A0A4P7CIW0"/>
<comment type="subcellular location">
    <subcellularLocation>
        <location evidence="1 8">Cytoplasm</location>
    </subcellularLocation>
</comment>
<dbReference type="InterPro" id="IPR011063">
    <property type="entry name" value="TilS/TtcA_N"/>
</dbReference>
<comment type="catalytic activity">
    <reaction evidence="7 8">
        <text>cytidine(34) in tRNA(Ile2) + L-lysine + ATP = lysidine(34) in tRNA(Ile2) + AMP + diphosphate + H(+)</text>
        <dbReference type="Rhea" id="RHEA:43744"/>
        <dbReference type="Rhea" id="RHEA-COMP:10625"/>
        <dbReference type="Rhea" id="RHEA-COMP:10670"/>
        <dbReference type="ChEBI" id="CHEBI:15378"/>
        <dbReference type="ChEBI" id="CHEBI:30616"/>
        <dbReference type="ChEBI" id="CHEBI:32551"/>
        <dbReference type="ChEBI" id="CHEBI:33019"/>
        <dbReference type="ChEBI" id="CHEBI:82748"/>
        <dbReference type="ChEBI" id="CHEBI:83665"/>
        <dbReference type="ChEBI" id="CHEBI:456215"/>
        <dbReference type="EC" id="6.3.4.19"/>
    </reaction>
</comment>
<dbReference type="InterPro" id="IPR012796">
    <property type="entry name" value="Lysidine-tRNA-synth_C"/>
</dbReference>
<dbReference type="CDD" id="cd01992">
    <property type="entry name" value="TilS_N"/>
    <property type="match status" value="1"/>
</dbReference>
<dbReference type="SUPFAM" id="SSF82829">
    <property type="entry name" value="MesJ substrate recognition domain-like"/>
    <property type="match status" value="1"/>
</dbReference>
<evidence type="ECO:0000256" key="2">
    <source>
        <dbReference type="ARBA" id="ARBA00022490"/>
    </source>
</evidence>
<comment type="similarity">
    <text evidence="8">Belongs to the tRNA(Ile)-lysidine synthase family.</text>
</comment>
<evidence type="ECO:0000256" key="1">
    <source>
        <dbReference type="ARBA" id="ARBA00004496"/>
    </source>
</evidence>
<evidence type="ECO:0000256" key="6">
    <source>
        <dbReference type="ARBA" id="ARBA00022840"/>
    </source>
</evidence>
<dbReference type="Pfam" id="PF09179">
    <property type="entry name" value="TilS"/>
    <property type="match status" value="1"/>
</dbReference>